<feature type="chain" id="PRO_5035592887" description="BPTI/Kunitz inhibitor domain-containing protein" evidence="4">
    <location>
        <begin position="21"/>
        <end position="137"/>
    </location>
</feature>
<evidence type="ECO:0000313" key="6">
    <source>
        <dbReference type="EMBL" id="CAD7626070.1"/>
    </source>
</evidence>
<evidence type="ECO:0000256" key="4">
    <source>
        <dbReference type="SAM" id="SignalP"/>
    </source>
</evidence>
<dbReference type="AlphaFoldDB" id="A0A7R9PZI1"/>
<dbReference type="InterPro" id="IPR020901">
    <property type="entry name" value="Prtase_inh_Kunz-CS"/>
</dbReference>
<organism evidence="6">
    <name type="scientific">Medioppia subpectinata</name>
    <dbReference type="NCBI Taxonomy" id="1979941"/>
    <lineage>
        <taxon>Eukaryota</taxon>
        <taxon>Metazoa</taxon>
        <taxon>Ecdysozoa</taxon>
        <taxon>Arthropoda</taxon>
        <taxon>Chelicerata</taxon>
        <taxon>Arachnida</taxon>
        <taxon>Acari</taxon>
        <taxon>Acariformes</taxon>
        <taxon>Sarcoptiformes</taxon>
        <taxon>Oribatida</taxon>
        <taxon>Brachypylina</taxon>
        <taxon>Oppioidea</taxon>
        <taxon>Oppiidae</taxon>
        <taxon>Medioppia</taxon>
    </lineage>
</organism>
<sequence length="137" mass="15147">MATILTLILIILPLFGYSHQNPGMTVPAPGESIDTPSREVVVQHPVTVQIADPSPMTTPPSMSALKTRVVVVHNNMVPVPIECFQPPDSGTCSKDLARIYYDHETRTCKPFSYTGCGGNANRFQSIKNCYRICHPYR</sequence>
<evidence type="ECO:0000313" key="7">
    <source>
        <dbReference type="Proteomes" id="UP000759131"/>
    </source>
</evidence>
<proteinExistence type="predicted"/>
<feature type="domain" description="BPTI/Kunitz inhibitor" evidence="5">
    <location>
        <begin position="83"/>
        <end position="133"/>
    </location>
</feature>
<dbReference type="EMBL" id="CAJPIZ010003547">
    <property type="protein sequence ID" value="CAG2106500.1"/>
    <property type="molecule type" value="Genomic_DNA"/>
</dbReference>
<keyword evidence="3" id="KW-1015">Disulfide bond</keyword>
<dbReference type="InterPro" id="IPR002223">
    <property type="entry name" value="Kunitz_BPTI"/>
</dbReference>
<dbReference type="SMART" id="SM00131">
    <property type="entry name" value="KU"/>
    <property type="match status" value="1"/>
</dbReference>
<keyword evidence="1" id="KW-0646">Protease inhibitor</keyword>
<accession>A0A7R9PZI1</accession>
<reference evidence="6" key="1">
    <citation type="submission" date="2020-11" db="EMBL/GenBank/DDBJ databases">
        <authorList>
            <person name="Tran Van P."/>
        </authorList>
    </citation>
    <scope>NUCLEOTIDE SEQUENCE</scope>
</reference>
<dbReference type="Gene3D" id="4.10.410.10">
    <property type="entry name" value="Pancreatic trypsin inhibitor Kunitz domain"/>
    <property type="match status" value="1"/>
</dbReference>
<dbReference type="PROSITE" id="PS00280">
    <property type="entry name" value="BPTI_KUNITZ_1"/>
    <property type="match status" value="1"/>
</dbReference>
<dbReference type="SUPFAM" id="SSF57362">
    <property type="entry name" value="BPTI-like"/>
    <property type="match status" value="1"/>
</dbReference>
<keyword evidence="4" id="KW-0732">Signal</keyword>
<evidence type="ECO:0000259" key="5">
    <source>
        <dbReference type="PROSITE" id="PS50279"/>
    </source>
</evidence>
<dbReference type="PRINTS" id="PR00759">
    <property type="entry name" value="BASICPTASE"/>
</dbReference>
<gene>
    <name evidence="6" type="ORF">OSB1V03_LOCUS6503</name>
</gene>
<dbReference type="PANTHER" id="PTHR10083">
    <property type="entry name" value="KUNITZ-TYPE PROTEASE INHIBITOR-RELATED"/>
    <property type="match status" value="1"/>
</dbReference>
<feature type="signal peptide" evidence="4">
    <location>
        <begin position="1"/>
        <end position="20"/>
    </location>
</feature>
<protein>
    <recommendedName>
        <fullName evidence="5">BPTI/Kunitz inhibitor domain-containing protein</fullName>
    </recommendedName>
</protein>
<dbReference type="Proteomes" id="UP000759131">
    <property type="component" value="Unassembled WGS sequence"/>
</dbReference>
<dbReference type="OrthoDB" id="4473401at2759"/>
<dbReference type="InterPro" id="IPR050098">
    <property type="entry name" value="TFPI/VKTCI-like"/>
</dbReference>
<name>A0A7R9PZI1_9ACAR</name>
<dbReference type="PROSITE" id="PS50279">
    <property type="entry name" value="BPTI_KUNITZ_2"/>
    <property type="match status" value="1"/>
</dbReference>
<dbReference type="PANTHER" id="PTHR10083:SF374">
    <property type="entry name" value="BPTI_KUNITZ INHIBITOR DOMAIN-CONTAINING PROTEIN"/>
    <property type="match status" value="1"/>
</dbReference>
<keyword evidence="7" id="KW-1185">Reference proteome</keyword>
<evidence type="ECO:0000256" key="3">
    <source>
        <dbReference type="ARBA" id="ARBA00023157"/>
    </source>
</evidence>
<keyword evidence="2" id="KW-0722">Serine protease inhibitor</keyword>
<dbReference type="EMBL" id="OC858122">
    <property type="protein sequence ID" value="CAD7626070.1"/>
    <property type="molecule type" value="Genomic_DNA"/>
</dbReference>
<dbReference type="GO" id="GO:0004867">
    <property type="term" value="F:serine-type endopeptidase inhibitor activity"/>
    <property type="evidence" value="ECO:0007669"/>
    <property type="project" value="UniProtKB-KW"/>
</dbReference>
<evidence type="ECO:0000256" key="1">
    <source>
        <dbReference type="ARBA" id="ARBA00022690"/>
    </source>
</evidence>
<dbReference type="GO" id="GO:0005615">
    <property type="term" value="C:extracellular space"/>
    <property type="evidence" value="ECO:0007669"/>
    <property type="project" value="TreeGrafter"/>
</dbReference>
<evidence type="ECO:0000256" key="2">
    <source>
        <dbReference type="ARBA" id="ARBA00022900"/>
    </source>
</evidence>
<dbReference type="InterPro" id="IPR036880">
    <property type="entry name" value="Kunitz_BPTI_sf"/>
</dbReference>
<dbReference type="Pfam" id="PF00014">
    <property type="entry name" value="Kunitz_BPTI"/>
    <property type="match status" value="1"/>
</dbReference>
<dbReference type="CDD" id="cd00109">
    <property type="entry name" value="Kunitz-type"/>
    <property type="match status" value="1"/>
</dbReference>